<dbReference type="AlphaFoldDB" id="A0A7T9I154"/>
<proteinExistence type="predicted"/>
<gene>
    <name evidence="1" type="ORF">IPJ89_00225</name>
</gene>
<accession>A0A7T9I154</accession>
<dbReference type="EMBL" id="CP064981">
    <property type="protein sequence ID" value="QQR92659.1"/>
    <property type="molecule type" value="Genomic_DNA"/>
</dbReference>
<dbReference type="Proteomes" id="UP000596004">
    <property type="component" value="Chromosome"/>
</dbReference>
<name>A0A7T9I154_9ARCH</name>
<protein>
    <submittedName>
        <fullName evidence="1">Uncharacterized protein</fullName>
    </submittedName>
</protein>
<reference evidence="1" key="1">
    <citation type="submission" date="2020-11" db="EMBL/GenBank/DDBJ databases">
        <title>Connecting structure to function with the recovery of over 1000 high-quality activated sludge metagenome-assembled genomes encoding full-length rRNA genes using long-read sequencing.</title>
        <authorList>
            <person name="Singleton C.M."/>
            <person name="Petriglieri F."/>
            <person name="Kristensen J.M."/>
            <person name="Kirkegaard R.H."/>
            <person name="Michaelsen T.Y."/>
            <person name="Andersen M.H."/>
            <person name="Karst S.M."/>
            <person name="Dueholm M.S."/>
            <person name="Nielsen P.H."/>
            <person name="Albertsen M."/>
        </authorList>
    </citation>
    <scope>NUCLEOTIDE SEQUENCE</scope>
    <source>
        <strain evidence="1">Fred_18-Q3-R57-64_BAT3C.431</strain>
    </source>
</reference>
<organism evidence="1">
    <name type="scientific">Candidatus Iainarchaeum sp</name>
    <dbReference type="NCBI Taxonomy" id="3101447"/>
    <lineage>
        <taxon>Archaea</taxon>
        <taxon>Candidatus Iainarchaeota</taxon>
        <taxon>Candidatus Iainarchaeia</taxon>
        <taxon>Candidatus Iainarchaeales</taxon>
        <taxon>Candidatus Iainarchaeaceae</taxon>
        <taxon>Candidatus Iainarchaeum</taxon>
    </lineage>
</organism>
<evidence type="ECO:0000313" key="1">
    <source>
        <dbReference type="EMBL" id="QQR92659.1"/>
    </source>
</evidence>
<sequence length="52" mass="6219">MQPLELTIVELEQLYEKQASYRARVYLEWAIENLKKFQHLDVAGAVNRTKRQ</sequence>